<comment type="caution">
    <text evidence="1">The sequence shown here is derived from an EMBL/GenBank/DDBJ whole genome shotgun (WGS) entry which is preliminary data.</text>
</comment>
<dbReference type="Proteomes" id="UP001168096">
    <property type="component" value="Unassembled WGS sequence"/>
</dbReference>
<evidence type="ECO:0000313" key="2">
    <source>
        <dbReference type="Proteomes" id="UP001168096"/>
    </source>
</evidence>
<protein>
    <submittedName>
        <fullName evidence="1">MFS transporter</fullName>
    </submittedName>
</protein>
<gene>
    <name evidence="1" type="ORF">QPK29_024365</name>
</gene>
<reference evidence="1" key="1">
    <citation type="submission" date="2024-11" db="EMBL/GenBank/DDBJ databases">
        <title>Description of Massilia orientalis sp. nov., isolated from rhizosphere soil of Ageratina adenophora.</title>
        <authorList>
            <person name="Wang Y."/>
        </authorList>
    </citation>
    <scope>NUCLEOTIDE SEQUENCE</scope>
    <source>
        <strain evidence="1">YIM B02787</strain>
    </source>
</reference>
<organism evidence="1 2">
    <name type="scientific">Massilia orientalis</name>
    <dbReference type="NCBI Taxonomy" id="3050128"/>
    <lineage>
        <taxon>Bacteria</taxon>
        <taxon>Pseudomonadati</taxon>
        <taxon>Pseudomonadota</taxon>
        <taxon>Betaproteobacteria</taxon>
        <taxon>Burkholderiales</taxon>
        <taxon>Oxalobacteraceae</taxon>
        <taxon>Telluria group</taxon>
        <taxon>Massilia</taxon>
    </lineage>
</organism>
<keyword evidence="2" id="KW-1185">Reference proteome</keyword>
<dbReference type="EMBL" id="JASNRB020000017">
    <property type="protein sequence ID" value="MFJ1470865.1"/>
    <property type="molecule type" value="Genomic_DNA"/>
</dbReference>
<name>A0ACC7MH73_9BURK</name>
<proteinExistence type="predicted"/>
<evidence type="ECO:0000313" key="1">
    <source>
        <dbReference type="EMBL" id="MFJ1470865.1"/>
    </source>
</evidence>
<accession>A0ACC7MH73</accession>
<sequence length="400" mass="40967">MDASSSSIIPRFTGRTGIIAVSVFFNFAGFTLIIPVLPFSVARYVAAPDVAWWVSLILALYALCSFVAAPVLGALSDRFGRRPVMLVSLCGSALGFAVFGVGGALWVLVLGRVIEGLTAGSISALYAYVADTHGPAERGPAFGMLGAAGGLGFMVGPILGGALGQVSLAAPLYGAAAVALLNCVLVWSCMPESHPHARRSARLHWGQFNAVGQLLRALRESRLRLLFAVVFCFALGGTVLQANLTVLLKDLLAFQPGSIGLVLAGVGAMDIVSQGFAAPRLQTRFGERRVAAAGLAINGLGLAIVALLPLHAIVPLLAAGIAIFTFGDGLFQPSASALIANAAPAERQGEVQGANQAQQAIARTAGPLASAWLYGVAASAPYAVAAIVVLAAAVALTRES</sequence>